<reference evidence="1 2" key="1">
    <citation type="submission" date="2019-09" db="EMBL/GenBank/DDBJ databases">
        <title>Draft genome of the ectomycorrhizal ascomycete Sphaerosporella brunnea.</title>
        <authorList>
            <consortium name="DOE Joint Genome Institute"/>
            <person name="Benucci G.M."/>
            <person name="Marozzi G."/>
            <person name="Antonielli L."/>
            <person name="Sanchez S."/>
            <person name="Marco P."/>
            <person name="Wang X."/>
            <person name="Falini L.B."/>
            <person name="Barry K."/>
            <person name="Haridas S."/>
            <person name="Lipzen A."/>
            <person name="Labutti K."/>
            <person name="Grigoriev I.V."/>
            <person name="Murat C."/>
            <person name="Martin F."/>
            <person name="Albertini E."/>
            <person name="Donnini D."/>
            <person name="Bonito G."/>
        </authorList>
    </citation>
    <scope>NUCLEOTIDE SEQUENCE [LARGE SCALE GENOMIC DNA]</scope>
    <source>
        <strain evidence="1 2">Sb_GMNB300</strain>
    </source>
</reference>
<sequence length="327" mass="37414">MQGMNKSNIQKFVHSFCLELNSPETVTEYILEHAQGMFLWLPGDELEDLYKFPLRELDVEGKQLFKWVLLARRLLTVLELQDALAIQSSPDNSDKSFQEDLIVEIQRRIIHKECSLLEITGHEVHQSVREFFLRGGEYMSVPDVHVRIAVSCLWYLILCTAYTSTNESPASPIEFWTPTHFEAYVRYLDSRPVICYALGHLKDHMEQSLEAEDLSYLVAKLVKVSTTDNPAFHLLQHWVAARLNVTLVGGQSEPSRSFTTTILWFAASLGRERVVKRLLEAGADVETWLQGKSPLIISTEHGQREPWDCCSTTEPISRPRATMVGHR</sequence>
<dbReference type="PANTHER" id="PTHR10039">
    <property type="entry name" value="AMELOGENIN"/>
    <property type="match status" value="1"/>
</dbReference>
<dbReference type="Proteomes" id="UP000326924">
    <property type="component" value="Unassembled WGS sequence"/>
</dbReference>
<dbReference type="OrthoDB" id="10668728at2759"/>
<protein>
    <recommendedName>
        <fullName evidence="3">Ankyrin repeat-containing domain protein</fullName>
    </recommendedName>
</protein>
<accession>A0A5J5EJ41</accession>
<evidence type="ECO:0000313" key="1">
    <source>
        <dbReference type="EMBL" id="KAA8895107.1"/>
    </source>
</evidence>
<evidence type="ECO:0008006" key="3">
    <source>
        <dbReference type="Google" id="ProtNLM"/>
    </source>
</evidence>
<dbReference type="AlphaFoldDB" id="A0A5J5EJ41"/>
<dbReference type="EMBL" id="VXIS01000287">
    <property type="protein sequence ID" value="KAA8895107.1"/>
    <property type="molecule type" value="Genomic_DNA"/>
</dbReference>
<dbReference type="InterPro" id="IPR036770">
    <property type="entry name" value="Ankyrin_rpt-contain_sf"/>
</dbReference>
<proteinExistence type="predicted"/>
<dbReference type="Gene3D" id="1.25.40.20">
    <property type="entry name" value="Ankyrin repeat-containing domain"/>
    <property type="match status" value="1"/>
</dbReference>
<organism evidence="1 2">
    <name type="scientific">Sphaerosporella brunnea</name>
    <dbReference type="NCBI Taxonomy" id="1250544"/>
    <lineage>
        <taxon>Eukaryota</taxon>
        <taxon>Fungi</taxon>
        <taxon>Dikarya</taxon>
        <taxon>Ascomycota</taxon>
        <taxon>Pezizomycotina</taxon>
        <taxon>Pezizomycetes</taxon>
        <taxon>Pezizales</taxon>
        <taxon>Pyronemataceae</taxon>
        <taxon>Sphaerosporella</taxon>
    </lineage>
</organism>
<gene>
    <name evidence="1" type="ORF">FN846DRAFT_997745</name>
</gene>
<dbReference type="InParanoid" id="A0A5J5EJ41"/>
<dbReference type="PANTHER" id="PTHR10039:SF14">
    <property type="entry name" value="NACHT DOMAIN-CONTAINING PROTEIN"/>
    <property type="match status" value="1"/>
</dbReference>
<comment type="caution">
    <text evidence="1">The sequence shown here is derived from an EMBL/GenBank/DDBJ whole genome shotgun (WGS) entry which is preliminary data.</text>
</comment>
<name>A0A5J5EJ41_9PEZI</name>
<evidence type="ECO:0000313" key="2">
    <source>
        <dbReference type="Proteomes" id="UP000326924"/>
    </source>
</evidence>
<keyword evidence="2" id="KW-1185">Reference proteome</keyword>
<dbReference type="SUPFAM" id="SSF48403">
    <property type="entry name" value="Ankyrin repeat"/>
    <property type="match status" value="1"/>
</dbReference>